<proteinExistence type="predicted"/>
<accession>A0A2Z3JA20</accession>
<dbReference type="Gene3D" id="3.20.20.80">
    <property type="entry name" value="Glycosidases"/>
    <property type="match status" value="1"/>
</dbReference>
<dbReference type="RefSeq" id="WP_109824609.1">
    <property type="nucleotide sequence ID" value="NZ_CP029494.1"/>
</dbReference>
<dbReference type="SUPFAM" id="SSF51445">
    <property type="entry name" value="(Trans)glycosidases"/>
    <property type="match status" value="1"/>
</dbReference>
<name>A0A2Z3JA20_9DEIO</name>
<dbReference type="OrthoDB" id="176168at2"/>
<evidence type="ECO:0000313" key="2">
    <source>
        <dbReference type="Proteomes" id="UP000245368"/>
    </source>
</evidence>
<protein>
    <recommendedName>
        <fullName evidence="3">Alpha-galactosidase</fullName>
    </recommendedName>
</protein>
<organism evidence="1 2">
    <name type="scientific">Deinococcus irradiatisoli</name>
    <dbReference type="NCBI Taxonomy" id="2202254"/>
    <lineage>
        <taxon>Bacteria</taxon>
        <taxon>Thermotogati</taxon>
        <taxon>Deinococcota</taxon>
        <taxon>Deinococci</taxon>
        <taxon>Deinococcales</taxon>
        <taxon>Deinococcaceae</taxon>
        <taxon>Deinococcus</taxon>
    </lineage>
</organism>
<dbReference type="InterPro" id="IPR017853">
    <property type="entry name" value="GH"/>
</dbReference>
<sequence>MPNAPDLPTPAAVSLQRQLGGFSLHTPAYRLLLTDGSPYAMLTDHQGLPFAELFLAPSLHAAHGLDRTARLHPPQVAEAEGHVTLTFELGGGLWRRKALVLRCDERGIDAQVEIEGEGDLTDVHLFGGYYSGHLRWGSGFFESGAHFGKVFNPEPWKRERRTLHAGESSSLDVMGTSVPGKRHWFFTPAPLVYAFQQGGPGQALDVVTLVGADQGGTPVELATNVGLKSAEWLSAGIVAPIGQLNFSAFHYDAHEGAFSLRLSYEGQIRVSGTFTTPTLRLAFAPDPYEAIAQNAARHQALDLIAAPPTPAPWWATPIQCGWGAQCHLANTRGGRAPDHCTQANYDDFLAALDAHDLHPGILVLDDKWSLHYGTSEVDPAKWPDLPGWIERAHQRGQKVLLWWKAWDAEGLPPEACVTDEFGQSIAADPTSPVYEELLRASVRRMLLEYGADGFKVDFSARTPSGPGLKRHGTAWGIALLHRLLWLLRDEAKRCKPDALVMTHTPHPAFGDASDMIRLNDVNSLADVNAQMVHRARVSRAALPHHLIDTDNWPMQTIADWRSYTRLQPELGIPSLYFATHIDGDGSALTPDDAALIRDIWAQWRAAQAEKDSE</sequence>
<evidence type="ECO:0008006" key="3">
    <source>
        <dbReference type="Google" id="ProtNLM"/>
    </source>
</evidence>
<dbReference type="AlphaFoldDB" id="A0A2Z3JA20"/>
<evidence type="ECO:0000313" key="1">
    <source>
        <dbReference type="EMBL" id="AWN21957.1"/>
    </source>
</evidence>
<dbReference type="EMBL" id="CP029494">
    <property type="protein sequence ID" value="AWN21957.1"/>
    <property type="molecule type" value="Genomic_DNA"/>
</dbReference>
<reference evidence="1 2" key="1">
    <citation type="submission" date="2018-05" db="EMBL/GenBank/DDBJ databases">
        <title>Complete Genome Sequence of Deinococcus sp. strain 17bor-2.</title>
        <authorList>
            <person name="Srinivasan S."/>
        </authorList>
    </citation>
    <scope>NUCLEOTIDE SEQUENCE [LARGE SCALE GENOMIC DNA]</scope>
    <source>
        <strain evidence="1 2">17bor-2</strain>
    </source>
</reference>
<dbReference type="Proteomes" id="UP000245368">
    <property type="component" value="Chromosome"/>
</dbReference>
<keyword evidence="2" id="KW-1185">Reference proteome</keyword>
<gene>
    <name evidence="1" type="ORF">DKM44_00825</name>
</gene>
<dbReference type="KEGG" id="dez:DKM44_00825"/>